<dbReference type="Pfam" id="PF13338">
    <property type="entry name" value="AbiEi_4"/>
    <property type="match status" value="1"/>
</dbReference>
<accession>A0A4P6Q6F5</accession>
<dbReference type="OrthoDB" id="5143202at2"/>
<feature type="domain" description="AbiEi antitoxin N-terminal" evidence="1">
    <location>
        <begin position="11"/>
        <end position="55"/>
    </location>
</feature>
<dbReference type="Proteomes" id="UP000292235">
    <property type="component" value="Chromosome"/>
</dbReference>
<dbReference type="KEGG" id="strr:EKD16_12975"/>
<keyword evidence="3" id="KW-1185">Reference proteome</keyword>
<gene>
    <name evidence="2" type="ORF">EKD16_12975</name>
</gene>
<protein>
    <recommendedName>
        <fullName evidence="1">AbiEi antitoxin N-terminal domain-containing protein</fullName>
    </recommendedName>
</protein>
<name>A0A4P6Q6F5_9ACTN</name>
<evidence type="ECO:0000259" key="1">
    <source>
        <dbReference type="Pfam" id="PF13338"/>
    </source>
</evidence>
<evidence type="ECO:0000313" key="2">
    <source>
        <dbReference type="EMBL" id="QBI54377.1"/>
    </source>
</evidence>
<organism evidence="2 3">
    <name type="scientific">Streptomonospora litoralis</name>
    <dbReference type="NCBI Taxonomy" id="2498135"/>
    <lineage>
        <taxon>Bacteria</taxon>
        <taxon>Bacillati</taxon>
        <taxon>Actinomycetota</taxon>
        <taxon>Actinomycetes</taxon>
        <taxon>Streptosporangiales</taxon>
        <taxon>Nocardiopsidaceae</taxon>
        <taxon>Streptomonospora</taxon>
    </lineage>
</organism>
<evidence type="ECO:0000313" key="3">
    <source>
        <dbReference type="Proteomes" id="UP000292235"/>
    </source>
</evidence>
<dbReference type="EMBL" id="CP036455">
    <property type="protein sequence ID" value="QBI54377.1"/>
    <property type="molecule type" value="Genomic_DNA"/>
</dbReference>
<dbReference type="AlphaFoldDB" id="A0A4P6Q6F5"/>
<reference evidence="2 3" key="1">
    <citation type="submission" date="2019-02" db="EMBL/GenBank/DDBJ databases">
        <authorList>
            <person name="Khodamoradi S."/>
            <person name="Hahnke R.L."/>
            <person name="Kaempfer P."/>
            <person name="Schumann P."/>
            <person name="Rohde M."/>
            <person name="Steinert M."/>
            <person name="Luzhetskyy A."/>
            <person name="Wink J."/>
            <person name="Ruckert C."/>
        </authorList>
    </citation>
    <scope>NUCLEOTIDE SEQUENCE [LARGE SCALE GENOMIC DNA]</scope>
    <source>
        <strain evidence="2 3">M2</strain>
    </source>
</reference>
<sequence>MLGRMETEEARRAAGAQYGVLTLAQARRCGMAEGEVRHLVRRGAWVRVHQGVFRIRELEDRSERGRLLSAVMAAQSALGPAAFASAETAARLWGLHGLPMWDGTVHMTLPATGTPYRIPGVRLYTWATEPKETVSRGRIRATRPGRTLRDVVLRVDRYTAVCLLDSALNQGLVRSGELSGLATANRARSGCRRSRPWWGLADGRAQSPLETRIRLVCADGGVPPDDLQHPFHDARGRLLAVGDLWWSDRRLLVEADGRAPHELPESLLRDRRRQNALELARPDVRIIRFTWADLACPNYILETVRGVGPDPNEPGSG</sequence>
<proteinExistence type="predicted"/>
<dbReference type="InterPro" id="IPR025159">
    <property type="entry name" value="AbiEi_N"/>
</dbReference>